<dbReference type="InterPro" id="IPR058584">
    <property type="entry name" value="IMB1_TNPO1-like_TPR"/>
</dbReference>
<dbReference type="RefSeq" id="XP_020049961.1">
    <property type="nucleotide sequence ID" value="XM_020191173.1"/>
</dbReference>
<dbReference type="InterPro" id="IPR011989">
    <property type="entry name" value="ARM-like"/>
</dbReference>
<dbReference type="GO" id="GO:0061608">
    <property type="term" value="F:nuclear import signal receptor activity"/>
    <property type="evidence" value="ECO:0007669"/>
    <property type="project" value="EnsemblFungi"/>
</dbReference>
<feature type="compositionally biased region" description="Acidic residues" evidence="7">
    <location>
        <begin position="318"/>
        <end position="331"/>
    </location>
</feature>
<evidence type="ECO:0000259" key="8">
    <source>
        <dbReference type="PROSITE" id="PS50166"/>
    </source>
</evidence>
<dbReference type="PROSITE" id="PS50166">
    <property type="entry name" value="IMPORTIN_B_NT"/>
    <property type="match status" value="1"/>
</dbReference>
<dbReference type="InterPro" id="IPR034085">
    <property type="entry name" value="TOG"/>
</dbReference>
<evidence type="ECO:0000313" key="9">
    <source>
        <dbReference type="EMBL" id="ODV63654.1"/>
    </source>
</evidence>
<dbReference type="Pfam" id="PF25574">
    <property type="entry name" value="TPR_IMB1"/>
    <property type="match status" value="1"/>
</dbReference>
<dbReference type="InterPro" id="IPR001494">
    <property type="entry name" value="Importin-beta_N"/>
</dbReference>
<evidence type="ECO:0000256" key="3">
    <source>
        <dbReference type="ARBA" id="ARBA00022490"/>
    </source>
</evidence>
<dbReference type="InterPro" id="IPR021133">
    <property type="entry name" value="HEAT_type_2"/>
</dbReference>
<keyword evidence="10" id="KW-1185">Reference proteome</keyword>
<keyword evidence="3" id="KW-0963">Cytoplasm</keyword>
<dbReference type="Gene3D" id="1.25.10.10">
    <property type="entry name" value="Leucine-rich Repeat Variant"/>
    <property type="match status" value="1"/>
</dbReference>
<evidence type="ECO:0000256" key="6">
    <source>
        <dbReference type="PROSITE-ProRule" id="PRU00103"/>
    </source>
</evidence>
<feature type="domain" description="Importin N-terminal" evidence="8">
    <location>
        <begin position="27"/>
        <end position="94"/>
    </location>
</feature>
<dbReference type="GeneID" id="30964809"/>
<dbReference type="PANTHER" id="PTHR10527">
    <property type="entry name" value="IMPORTIN BETA"/>
    <property type="match status" value="1"/>
</dbReference>
<dbReference type="EMBL" id="KV454475">
    <property type="protein sequence ID" value="ODV63654.1"/>
    <property type="molecule type" value="Genomic_DNA"/>
</dbReference>
<organism evidence="9 10">
    <name type="scientific">Ascoidea rubescens DSM 1968</name>
    <dbReference type="NCBI Taxonomy" id="1344418"/>
    <lineage>
        <taxon>Eukaryota</taxon>
        <taxon>Fungi</taxon>
        <taxon>Dikarya</taxon>
        <taxon>Ascomycota</taxon>
        <taxon>Saccharomycotina</taxon>
        <taxon>Saccharomycetes</taxon>
        <taxon>Ascoideaceae</taxon>
        <taxon>Ascoidea</taxon>
    </lineage>
</organism>
<dbReference type="PROSITE" id="PS50077">
    <property type="entry name" value="HEAT_REPEAT"/>
    <property type="match status" value="1"/>
</dbReference>
<proteinExistence type="predicted"/>
<sequence length="1139" mass="127075">MDQQYLSSLEETLKLATLPSTEVIKNATANLKKNFYGDSKSLPALIHILQNSTDESIKTIAAIETRKLLSKHWGSLDSNLKFQIKFSILEFALHNNEKKLLNHSIARIVSTIADIELLTSDWPELLDTLVSNSSNDTAIYILYTLLESDNPIVSKHLSDLLSLFGSILSNNNSSLDIKITSLSSLSLIASLIESNDQGVVDTNLANNFKFLINPMVDLLKYVVNSNDVLNSKDVFNSFNDFIYLDNKLIGENLLLLINLMFEISLNKSNLDDEIRLMALSFLSRVISLRRSKITQNKLGPTFVLTCLKIASEPIDIDDELDNEDEENENEENSPSSLSLRILSELSTELPPSQVILPLFEHLPALLSSSNFFERRAGILSIGLTVGGAPDYVFTHLPKLIPYLINGLKDHELIVQLATLKTISELTNELQDGITEHHADLLPLIIQIIDSATNVMIYKNATYALDGLIEYMSHDAILLYLEPLMNKLFQMLQNSSSPSLKCAIVSAIGSTAFASGKAFIPFFNNSLQFLEPLIHSSNSNSKDSDLPDVEIELKASTFENISTMARAVGPKPFAKFAEPLVNSAYNSMNSDAPRLRESGFAFISNMARVYQKEFTPFLEKLVPEIFKCLEQPEFNADELLDEFDPNDPEITVSDVLKVVDDDSEEADLEDKFQIHTGITMEKEIAAMALAELAIATGINFVKYLEPSINILIDQIDNSFGITQPAINSLWKIVNAMVKVHYENPVNTNNENYRNLTGDGIKYPVGAVSSSYVNNDILSIIKLAREKSLELLESEYTISIVYSILDNFSETIKNIGAISIMDNGNSSELEQLCVELMKILKEEHPCQVDDDKDEAEDADTSEMEASLYDEALDVLVSLSTALGGDFNKVFHSFKNVIVSQLNTKSKIKRSSIIGSLAEISVGLKSSNEFSKELLQIFIEILTKDKSLDVKSNSAFGIGVVIENSNEDFSSAYPTVLITLSKLLTKTEKEENKSIDDEETQEIIKRFYANACGCVARLMLKNETIIPLSEVLPVLISHLPLSTAFEENKPIFELILKLYQENNEYILAETPTVVEIFANVFKKEAEVKKLENESTLGREQNIESLKQFQVPDLRDKIVELLKFLDGKYSGIVSNNETLKSIF</sequence>
<dbReference type="InParanoid" id="A0A1D2VPZ2"/>
<keyword evidence="4" id="KW-0677">Repeat</keyword>
<evidence type="ECO:0000256" key="7">
    <source>
        <dbReference type="SAM" id="MobiDB-lite"/>
    </source>
</evidence>
<evidence type="ECO:0000313" key="10">
    <source>
        <dbReference type="Proteomes" id="UP000095038"/>
    </source>
</evidence>
<dbReference type="FunCoup" id="A0A1D2VPZ2">
    <property type="interactions" value="1362"/>
</dbReference>
<accession>A0A1D2VPZ2</accession>
<dbReference type="SMART" id="SM01349">
    <property type="entry name" value="TOG"/>
    <property type="match status" value="1"/>
</dbReference>
<evidence type="ECO:0000256" key="4">
    <source>
        <dbReference type="ARBA" id="ARBA00022737"/>
    </source>
</evidence>
<evidence type="ECO:0000256" key="2">
    <source>
        <dbReference type="ARBA" id="ARBA00022448"/>
    </source>
</evidence>
<dbReference type="GO" id="GO:2000220">
    <property type="term" value="P:regulation of pseudohyphal growth"/>
    <property type="evidence" value="ECO:0007669"/>
    <property type="project" value="EnsemblFungi"/>
</dbReference>
<gene>
    <name evidence="9" type="ORF">ASCRUDRAFT_5608</name>
</gene>
<evidence type="ECO:0000256" key="1">
    <source>
        <dbReference type="ARBA" id="ARBA00004496"/>
    </source>
</evidence>
<dbReference type="Proteomes" id="UP000095038">
    <property type="component" value="Unassembled WGS sequence"/>
</dbReference>
<dbReference type="InterPro" id="IPR016024">
    <property type="entry name" value="ARM-type_fold"/>
</dbReference>
<dbReference type="OrthoDB" id="7862313at2759"/>
<dbReference type="GO" id="GO:0031267">
    <property type="term" value="F:small GTPase binding"/>
    <property type="evidence" value="ECO:0007669"/>
    <property type="project" value="InterPro"/>
</dbReference>
<evidence type="ECO:0000256" key="5">
    <source>
        <dbReference type="ARBA" id="ARBA00022927"/>
    </source>
</evidence>
<dbReference type="Pfam" id="PF03810">
    <property type="entry name" value="IBN_N"/>
    <property type="match status" value="1"/>
</dbReference>
<dbReference type="GO" id="GO:0008139">
    <property type="term" value="F:nuclear localization sequence binding"/>
    <property type="evidence" value="ECO:0007669"/>
    <property type="project" value="EnsemblFungi"/>
</dbReference>
<dbReference type="AlphaFoldDB" id="A0A1D2VPZ2"/>
<dbReference type="InterPro" id="IPR040122">
    <property type="entry name" value="Importin_beta"/>
</dbReference>
<keyword evidence="2" id="KW-0813">Transport</keyword>
<keyword evidence="5" id="KW-0653">Protein transport</keyword>
<feature type="repeat" description="HEAT" evidence="6">
    <location>
        <begin position="399"/>
        <end position="437"/>
    </location>
</feature>
<dbReference type="STRING" id="1344418.A0A1D2VPZ2"/>
<dbReference type="GO" id="GO:0005737">
    <property type="term" value="C:cytoplasm"/>
    <property type="evidence" value="ECO:0007669"/>
    <property type="project" value="UniProtKB-SubCell"/>
</dbReference>
<dbReference type="GO" id="GO:0006607">
    <property type="term" value="P:NLS-bearing protein import into nucleus"/>
    <property type="evidence" value="ECO:0007669"/>
    <property type="project" value="EnsemblFungi"/>
</dbReference>
<name>A0A1D2VPZ2_9ASCO</name>
<dbReference type="GO" id="GO:0034399">
    <property type="term" value="C:nuclear periphery"/>
    <property type="evidence" value="ECO:0007669"/>
    <property type="project" value="EnsemblFungi"/>
</dbReference>
<protein>
    <submittedName>
        <fullName evidence="9">ARM repeat-containing protein</fullName>
    </submittedName>
</protein>
<feature type="region of interest" description="Disordered" evidence="7">
    <location>
        <begin position="318"/>
        <end position="337"/>
    </location>
</feature>
<dbReference type="SUPFAM" id="SSF48371">
    <property type="entry name" value="ARM repeat"/>
    <property type="match status" value="2"/>
</dbReference>
<comment type="subcellular location">
    <subcellularLocation>
        <location evidence="1">Cytoplasm</location>
    </subcellularLocation>
</comment>
<reference evidence="10" key="1">
    <citation type="submission" date="2016-05" db="EMBL/GenBank/DDBJ databases">
        <title>Comparative genomics of biotechnologically important yeasts.</title>
        <authorList>
            <consortium name="DOE Joint Genome Institute"/>
            <person name="Riley R."/>
            <person name="Haridas S."/>
            <person name="Wolfe K.H."/>
            <person name="Lopes M.R."/>
            <person name="Hittinger C.T."/>
            <person name="Goker M."/>
            <person name="Salamov A."/>
            <person name="Wisecaver J."/>
            <person name="Long T.M."/>
            <person name="Aerts A.L."/>
            <person name="Barry K."/>
            <person name="Choi C."/>
            <person name="Clum A."/>
            <person name="Coughlan A.Y."/>
            <person name="Deshpande S."/>
            <person name="Douglass A.P."/>
            <person name="Hanson S.J."/>
            <person name="Klenk H.-P."/>
            <person name="Labutti K."/>
            <person name="Lapidus A."/>
            <person name="Lindquist E."/>
            <person name="Lipzen A."/>
            <person name="Meier-Kolthoff J.P."/>
            <person name="Ohm R.A."/>
            <person name="Otillar R.P."/>
            <person name="Pangilinan J."/>
            <person name="Peng Y."/>
            <person name="Rokas A."/>
            <person name="Rosa C.A."/>
            <person name="Scheuner C."/>
            <person name="Sibirny A.A."/>
            <person name="Slot J.C."/>
            <person name="Stielow J.B."/>
            <person name="Sun H."/>
            <person name="Kurtzman C.P."/>
            <person name="Blackwell M."/>
            <person name="Grigoriev I.V."/>
            <person name="Jeffries T.W."/>
        </authorList>
    </citation>
    <scope>NUCLEOTIDE SEQUENCE [LARGE SCALE GENOMIC DNA]</scope>
    <source>
        <strain evidence="10">DSM 1968</strain>
    </source>
</reference>